<name>A0AAN9R882_PHACN</name>
<sequence>MFQASSSVTIDDLVYSDVYRMPKKLMWGTQCTPKTKIHIRMLAKPEAVTGQIVSSLHLQMGRDRDHVLALHPI</sequence>
<dbReference type="EMBL" id="JAYMYR010000006">
    <property type="protein sequence ID" value="KAK7357393.1"/>
    <property type="molecule type" value="Genomic_DNA"/>
</dbReference>
<evidence type="ECO:0000313" key="1">
    <source>
        <dbReference type="EMBL" id="KAK7357393.1"/>
    </source>
</evidence>
<dbReference type="AlphaFoldDB" id="A0AAN9R882"/>
<dbReference type="Proteomes" id="UP001374584">
    <property type="component" value="Unassembled WGS sequence"/>
</dbReference>
<accession>A0AAN9R882</accession>
<protein>
    <submittedName>
        <fullName evidence="1">Uncharacterized protein</fullName>
    </submittedName>
</protein>
<gene>
    <name evidence="1" type="ORF">VNO80_16678</name>
</gene>
<reference evidence="1 2" key="1">
    <citation type="submission" date="2024-01" db="EMBL/GenBank/DDBJ databases">
        <title>The genomes of 5 underutilized Papilionoideae crops provide insights into root nodulation and disease resistanc.</title>
        <authorList>
            <person name="Jiang F."/>
        </authorList>
    </citation>
    <scope>NUCLEOTIDE SEQUENCE [LARGE SCALE GENOMIC DNA]</scope>
    <source>
        <strain evidence="1">JINMINGXINNONG_FW02</strain>
        <tissue evidence="1">Leaves</tissue>
    </source>
</reference>
<proteinExistence type="predicted"/>
<evidence type="ECO:0000313" key="2">
    <source>
        <dbReference type="Proteomes" id="UP001374584"/>
    </source>
</evidence>
<organism evidence="1 2">
    <name type="scientific">Phaseolus coccineus</name>
    <name type="common">Scarlet runner bean</name>
    <name type="synonym">Phaseolus multiflorus</name>
    <dbReference type="NCBI Taxonomy" id="3886"/>
    <lineage>
        <taxon>Eukaryota</taxon>
        <taxon>Viridiplantae</taxon>
        <taxon>Streptophyta</taxon>
        <taxon>Embryophyta</taxon>
        <taxon>Tracheophyta</taxon>
        <taxon>Spermatophyta</taxon>
        <taxon>Magnoliopsida</taxon>
        <taxon>eudicotyledons</taxon>
        <taxon>Gunneridae</taxon>
        <taxon>Pentapetalae</taxon>
        <taxon>rosids</taxon>
        <taxon>fabids</taxon>
        <taxon>Fabales</taxon>
        <taxon>Fabaceae</taxon>
        <taxon>Papilionoideae</taxon>
        <taxon>50 kb inversion clade</taxon>
        <taxon>NPAAA clade</taxon>
        <taxon>indigoferoid/millettioid clade</taxon>
        <taxon>Phaseoleae</taxon>
        <taxon>Phaseolus</taxon>
    </lineage>
</organism>
<keyword evidence="2" id="KW-1185">Reference proteome</keyword>
<comment type="caution">
    <text evidence="1">The sequence shown here is derived from an EMBL/GenBank/DDBJ whole genome shotgun (WGS) entry which is preliminary data.</text>
</comment>